<evidence type="ECO:0000313" key="9">
    <source>
        <dbReference type="EMBL" id="CAL1394628.1"/>
    </source>
</evidence>
<name>A0AAV2FA28_9ROSI</name>
<comment type="subcellular location">
    <subcellularLocation>
        <location evidence="2">Nucleus</location>
    </subcellularLocation>
</comment>
<sequence>MNFLSVCNPNLEFLYCVARWEGSAHDGKVLRDALARPNGLRVLKGNYYLVDAGYSNCEGFLAPFRGQKYHLKEWGGGNMPLTLEEYFNMKHAIARNVIERIFGILKMRWAILRETSWFSPEVVTQLVNACCLMHNFIKLEQGVDTFEWDYRDKEPEQHPSTIVEKIELISGVHPSQDWTQFRSFLLLQFLCTVLVCKNLPDVKCLDLLLSLH</sequence>
<evidence type="ECO:0000256" key="7">
    <source>
        <dbReference type="ARBA" id="ARBA00023242"/>
    </source>
</evidence>
<dbReference type="GO" id="GO:0016787">
    <property type="term" value="F:hydrolase activity"/>
    <property type="evidence" value="ECO:0007669"/>
    <property type="project" value="UniProtKB-KW"/>
</dbReference>
<keyword evidence="4" id="KW-0540">Nuclease</keyword>
<dbReference type="AlphaFoldDB" id="A0AAV2FA28"/>
<evidence type="ECO:0000256" key="1">
    <source>
        <dbReference type="ARBA" id="ARBA00001968"/>
    </source>
</evidence>
<keyword evidence="6" id="KW-0378">Hydrolase</keyword>
<dbReference type="Pfam" id="PF13359">
    <property type="entry name" value="DDE_Tnp_4"/>
    <property type="match status" value="1"/>
</dbReference>
<evidence type="ECO:0000256" key="4">
    <source>
        <dbReference type="ARBA" id="ARBA00022722"/>
    </source>
</evidence>
<evidence type="ECO:0000313" key="10">
    <source>
        <dbReference type="Proteomes" id="UP001497516"/>
    </source>
</evidence>
<dbReference type="GO" id="GO:0046872">
    <property type="term" value="F:metal ion binding"/>
    <property type="evidence" value="ECO:0007669"/>
    <property type="project" value="UniProtKB-KW"/>
</dbReference>
<evidence type="ECO:0000256" key="2">
    <source>
        <dbReference type="ARBA" id="ARBA00004123"/>
    </source>
</evidence>
<keyword evidence="10" id="KW-1185">Reference proteome</keyword>
<comment type="cofactor">
    <cofactor evidence="1">
        <name>a divalent metal cation</name>
        <dbReference type="ChEBI" id="CHEBI:60240"/>
    </cofactor>
</comment>
<accession>A0AAV2FA28</accession>
<keyword evidence="7" id="KW-0539">Nucleus</keyword>
<gene>
    <name evidence="9" type="ORF">LTRI10_LOCUS35118</name>
</gene>
<dbReference type="Proteomes" id="UP001497516">
    <property type="component" value="Chromosome 6"/>
</dbReference>
<dbReference type="EMBL" id="OZ034819">
    <property type="protein sequence ID" value="CAL1394628.1"/>
    <property type="molecule type" value="Genomic_DNA"/>
</dbReference>
<evidence type="ECO:0000259" key="8">
    <source>
        <dbReference type="Pfam" id="PF13359"/>
    </source>
</evidence>
<dbReference type="InterPro" id="IPR027806">
    <property type="entry name" value="HARBI1_dom"/>
</dbReference>
<evidence type="ECO:0000256" key="6">
    <source>
        <dbReference type="ARBA" id="ARBA00022801"/>
    </source>
</evidence>
<comment type="similarity">
    <text evidence="3">Belongs to the HARBI1 family.</text>
</comment>
<reference evidence="9 10" key="1">
    <citation type="submission" date="2024-04" db="EMBL/GenBank/DDBJ databases">
        <authorList>
            <person name="Fracassetti M."/>
        </authorList>
    </citation>
    <scope>NUCLEOTIDE SEQUENCE [LARGE SCALE GENOMIC DNA]</scope>
</reference>
<feature type="domain" description="DDE Tnp4" evidence="8">
    <location>
        <begin position="1"/>
        <end position="135"/>
    </location>
</feature>
<dbReference type="PANTHER" id="PTHR22930">
    <property type="match status" value="1"/>
</dbReference>
<dbReference type="GO" id="GO:0005634">
    <property type="term" value="C:nucleus"/>
    <property type="evidence" value="ECO:0007669"/>
    <property type="project" value="UniProtKB-SubCell"/>
</dbReference>
<dbReference type="GO" id="GO:0004518">
    <property type="term" value="F:nuclease activity"/>
    <property type="evidence" value="ECO:0007669"/>
    <property type="project" value="UniProtKB-KW"/>
</dbReference>
<keyword evidence="5" id="KW-0479">Metal-binding</keyword>
<evidence type="ECO:0000256" key="3">
    <source>
        <dbReference type="ARBA" id="ARBA00006958"/>
    </source>
</evidence>
<dbReference type="PANTHER" id="PTHR22930:SF293">
    <property type="entry name" value="PROTEIN ALP1-LIKE"/>
    <property type="match status" value="1"/>
</dbReference>
<dbReference type="InterPro" id="IPR045249">
    <property type="entry name" value="HARBI1-like"/>
</dbReference>
<protein>
    <recommendedName>
        <fullName evidence="8">DDE Tnp4 domain-containing protein</fullName>
    </recommendedName>
</protein>
<organism evidence="9 10">
    <name type="scientific">Linum trigynum</name>
    <dbReference type="NCBI Taxonomy" id="586398"/>
    <lineage>
        <taxon>Eukaryota</taxon>
        <taxon>Viridiplantae</taxon>
        <taxon>Streptophyta</taxon>
        <taxon>Embryophyta</taxon>
        <taxon>Tracheophyta</taxon>
        <taxon>Spermatophyta</taxon>
        <taxon>Magnoliopsida</taxon>
        <taxon>eudicotyledons</taxon>
        <taxon>Gunneridae</taxon>
        <taxon>Pentapetalae</taxon>
        <taxon>rosids</taxon>
        <taxon>fabids</taxon>
        <taxon>Malpighiales</taxon>
        <taxon>Linaceae</taxon>
        <taxon>Linum</taxon>
    </lineage>
</organism>
<evidence type="ECO:0000256" key="5">
    <source>
        <dbReference type="ARBA" id="ARBA00022723"/>
    </source>
</evidence>
<proteinExistence type="inferred from homology"/>